<dbReference type="Pfam" id="PF22768">
    <property type="entry name" value="SPP1_Dit"/>
    <property type="match status" value="1"/>
</dbReference>
<protein>
    <recommendedName>
        <fullName evidence="1">Siphovirus-type tail component C-terminal domain-containing protein</fullName>
    </recommendedName>
</protein>
<accession>A0A7W7SAB8</accession>
<evidence type="ECO:0000313" key="2">
    <source>
        <dbReference type="EMBL" id="MBB4946820.1"/>
    </source>
</evidence>
<dbReference type="RefSeq" id="WP_184914077.1">
    <property type="nucleotide sequence ID" value="NZ_JACHJR010000001.1"/>
</dbReference>
<sequence>MAGYTPGQVLAGKQVALGGLLLGAVDAAGIAWTIDPDGLQGWDSPDVRTRYTEREADHGAWAGPVYLQARVLTLTGKIIAPDLASLDLATDQLSAAAALTDTVLTVVEAVPRQVTVRRSGRLLLRPDTDRIASYSVLLTAADPRRYSTTLQSQSTALPSVTGGLTLPVTLPLTITATTVSGTITLTNAGTVATRPQLTLTGPVTTPTITVQYPDGTVRALLYGDSLGAGDVLVIDTDQHSAVLNGAVSRRMYLSGQWPEIPPGTSVAISWSASSYDPSARLTGTCRSAWL</sequence>
<proteinExistence type="predicted"/>
<organism evidence="2 3">
    <name type="scientific">Kitasatospora gansuensis</name>
    <dbReference type="NCBI Taxonomy" id="258050"/>
    <lineage>
        <taxon>Bacteria</taxon>
        <taxon>Bacillati</taxon>
        <taxon>Actinomycetota</taxon>
        <taxon>Actinomycetes</taxon>
        <taxon>Kitasatosporales</taxon>
        <taxon>Streptomycetaceae</taxon>
        <taxon>Kitasatospora</taxon>
    </lineage>
</organism>
<name>A0A7W7SAB8_9ACTN</name>
<dbReference type="EMBL" id="JACHJR010000001">
    <property type="protein sequence ID" value="MBB4946820.1"/>
    <property type="molecule type" value="Genomic_DNA"/>
</dbReference>
<feature type="domain" description="Siphovirus-type tail component C-terminal" evidence="1">
    <location>
        <begin position="189"/>
        <end position="266"/>
    </location>
</feature>
<keyword evidence="3" id="KW-1185">Reference proteome</keyword>
<dbReference type="InterPro" id="IPR054738">
    <property type="entry name" value="Siphovirus-type_tail_C"/>
</dbReference>
<dbReference type="Gene3D" id="2.60.120.860">
    <property type="match status" value="1"/>
</dbReference>
<evidence type="ECO:0000259" key="1">
    <source>
        <dbReference type="Pfam" id="PF22768"/>
    </source>
</evidence>
<dbReference type="AlphaFoldDB" id="A0A7W7SAB8"/>
<evidence type="ECO:0000313" key="3">
    <source>
        <dbReference type="Proteomes" id="UP000573327"/>
    </source>
</evidence>
<dbReference type="Proteomes" id="UP000573327">
    <property type="component" value="Unassembled WGS sequence"/>
</dbReference>
<gene>
    <name evidence="2" type="ORF">F4556_002355</name>
</gene>
<comment type="caution">
    <text evidence="2">The sequence shown here is derived from an EMBL/GenBank/DDBJ whole genome shotgun (WGS) entry which is preliminary data.</text>
</comment>
<reference evidence="2 3" key="1">
    <citation type="submission" date="2020-08" db="EMBL/GenBank/DDBJ databases">
        <title>Sequencing the genomes of 1000 actinobacteria strains.</title>
        <authorList>
            <person name="Klenk H.-P."/>
        </authorList>
    </citation>
    <scope>NUCLEOTIDE SEQUENCE [LARGE SCALE GENOMIC DNA]</scope>
    <source>
        <strain evidence="2 3">DSM 44786</strain>
    </source>
</reference>